<dbReference type="HOGENOM" id="CLU_202531_1_0_3"/>
<gene>
    <name evidence="1" type="ordered locus">Npun_F5298</name>
</gene>
<sequence length="57" mass="6640">MITRFICFSMNKKWAVKRITINLASNEAKNLEKYCQQTGRPATDVIRELIRALPQTK</sequence>
<evidence type="ECO:0000313" key="1">
    <source>
        <dbReference type="EMBL" id="ACC83619.1"/>
    </source>
</evidence>
<organism evidence="1 2">
    <name type="scientific">Nostoc punctiforme (strain ATCC 29133 / PCC 73102)</name>
    <dbReference type="NCBI Taxonomy" id="63737"/>
    <lineage>
        <taxon>Bacteria</taxon>
        <taxon>Bacillati</taxon>
        <taxon>Cyanobacteriota</taxon>
        <taxon>Cyanophyceae</taxon>
        <taxon>Nostocales</taxon>
        <taxon>Nostocaceae</taxon>
        <taxon>Nostoc</taxon>
    </lineage>
</organism>
<dbReference type="KEGG" id="npu:Npun_F5298"/>
<dbReference type="eggNOG" id="ENOG502ZUEF">
    <property type="taxonomic scope" value="Bacteria"/>
</dbReference>
<evidence type="ECO:0008006" key="3">
    <source>
        <dbReference type="Google" id="ProtNLM"/>
    </source>
</evidence>
<name>B2J4C9_NOSP7</name>
<accession>B2J4C9</accession>
<evidence type="ECO:0000313" key="2">
    <source>
        <dbReference type="Proteomes" id="UP000001191"/>
    </source>
</evidence>
<dbReference type="EnsemblBacteria" id="ACC83619">
    <property type="protein sequence ID" value="ACC83619"/>
    <property type="gene ID" value="Npun_F5298"/>
</dbReference>
<keyword evidence="2" id="KW-1185">Reference proteome</keyword>
<dbReference type="PhylomeDB" id="B2J4C9"/>
<dbReference type="InterPro" id="IPR010985">
    <property type="entry name" value="Ribbon_hlx_hlx"/>
</dbReference>
<dbReference type="AlphaFoldDB" id="B2J4C9"/>
<proteinExistence type="predicted"/>
<reference evidence="2" key="1">
    <citation type="submission" date="2008-04" db="EMBL/GenBank/DDBJ databases">
        <title>Complete sequence of chromosome of Nostoc punctiforme ATCC 29133.</title>
        <authorList>
            <consortium name="US DOE Joint Genome Institute"/>
            <person name="Copeland A."/>
            <person name="Lucas S."/>
            <person name="Lapidus A."/>
            <person name="Glavina del Rio T."/>
            <person name="Dalin E."/>
            <person name="Tice H."/>
            <person name="Pitluck S."/>
            <person name="Chain P."/>
            <person name="Malfatti S."/>
            <person name="Shin M."/>
            <person name="Vergez L."/>
            <person name="Schmutz J."/>
            <person name="Larimer F."/>
            <person name="Land M."/>
            <person name="Hauser L."/>
            <person name="Kyrpides N."/>
            <person name="Kim E."/>
            <person name="Meeks J.C."/>
            <person name="Elhai J."/>
            <person name="Campbell E.L."/>
            <person name="Thiel T."/>
            <person name="Longmire J."/>
            <person name="Potts M."/>
            <person name="Atlas R."/>
        </authorList>
    </citation>
    <scope>NUCLEOTIDE SEQUENCE [LARGE SCALE GENOMIC DNA]</scope>
    <source>
        <strain evidence="2">ATCC 29133 / PCC 73102</strain>
    </source>
</reference>
<dbReference type="SUPFAM" id="SSF47598">
    <property type="entry name" value="Ribbon-helix-helix"/>
    <property type="match status" value="1"/>
</dbReference>
<dbReference type="Proteomes" id="UP000001191">
    <property type="component" value="Chromosome"/>
</dbReference>
<reference evidence="1 2" key="2">
    <citation type="journal article" date="2013" name="Plant Physiol.">
        <title>A Nostoc punctiforme Sugar Transporter Necessary to Establish a Cyanobacterium-Plant Symbiosis.</title>
        <authorList>
            <person name="Ekman M."/>
            <person name="Picossi S."/>
            <person name="Campbell E.L."/>
            <person name="Meeks J.C."/>
            <person name="Flores E."/>
        </authorList>
    </citation>
    <scope>NUCLEOTIDE SEQUENCE [LARGE SCALE GENOMIC DNA]</scope>
    <source>
        <strain evidence="2">ATCC 29133 / PCC 73102</strain>
    </source>
</reference>
<protein>
    <recommendedName>
        <fullName evidence="3">CopG family transcriptional regulator</fullName>
    </recommendedName>
</protein>
<dbReference type="GO" id="GO:0006355">
    <property type="term" value="P:regulation of DNA-templated transcription"/>
    <property type="evidence" value="ECO:0007669"/>
    <property type="project" value="InterPro"/>
</dbReference>
<dbReference type="EMBL" id="CP001037">
    <property type="protein sequence ID" value="ACC83619.1"/>
    <property type="molecule type" value="Genomic_DNA"/>
</dbReference>